<organism evidence="6 7">
    <name type="scientific">Lachnospira eligens</name>
    <dbReference type="NCBI Taxonomy" id="39485"/>
    <lineage>
        <taxon>Bacteria</taxon>
        <taxon>Bacillati</taxon>
        <taxon>Bacillota</taxon>
        <taxon>Clostridia</taxon>
        <taxon>Lachnospirales</taxon>
        <taxon>Lachnospiraceae</taxon>
        <taxon>Lachnospira</taxon>
    </lineage>
</organism>
<evidence type="ECO:0000256" key="1">
    <source>
        <dbReference type="ARBA" id="ARBA00004141"/>
    </source>
</evidence>
<comment type="caution">
    <text evidence="6">The sequence shown here is derived from an EMBL/GenBank/DDBJ whole genome shotgun (WGS) entry which is preliminary data.</text>
</comment>
<keyword evidence="2 5" id="KW-0812">Transmembrane</keyword>
<dbReference type="NCBIfam" id="TIGR01593">
    <property type="entry name" value="holin_tox_secr"/>
    <property type="match status" value="1"/>
</dbReference>
<feature type="transmembrane region" description="Helical" evidence="5">
    <location>
        <begin position="82"/>
        <end position="107"/>
    </location>
</feature>
<evidence type="ECO:0000313" key="7">
    <source>
        <dbReference type="Proteomes" id="UP000285844"/>
    </source>
</evidence>
<dbReference type="Pfam" id="PF05105">
    <property type="entry name" value="Phage_holin_4_1"/>
    <property type="match status" value="1"/>
</dbReference>
<evidence type="ECO:0000256" key="3">
    <source>
        <dbReference type="ARBA" id="ARBA00022989"/>
    </source>
</evidence>
<evidence type="ECO:0000256" key="4">
    <source>
        <dbReference type="ARBA" id="ARBA00023136"/>
    </source>
</evidence>
<dbReference type="AlphaFoldDB" id="A0A413YU72"/>
<dbReference type="EMBL" id="QSHM01000010">
    <property type="protein sequence ID" value="RHC12598.1"/>
    <property type="molecule type" value="Genomic_DNA"/>
</dbReference>
<gene>
    <name evidence="6" type="ORF">DW858_09530</name>
</gene>
<dbReference type="RefSeq" id="WP_118362826.1">
    <property type="nucleotide sequence ID" value="NZ_QSHM01000010.1"/>
</dbReference>
<dbReference type="GO" id="GO:0016020">
    <property type="term" value="C:membrane"/>
    <property type="evidence" value="ECO:0007669"/>
    <property type="project" value="UniProtKB-SubCell"/>
</dbReference>
<name>A0A413YU72_9FIRM</name>
<reference evidence="6 7" key="1">
    <citation type="submission" date="2018-08" db="EMBL/GenBank/DDBJ databases">
        <title>A genome reference for cultivated species of the human gut microbiota.</title>
        <authorList>
            <person name="Zou Y."/>
            <person name="Xue W."/>
            <person name="Luo G."/>
        </authorList>
    </citation>
    <scope>NUCLEOTIDE SEQUENCE [LARGE SCALE GENOMIC DNA]</scope>
    <source>
        <strain evidence="6 7">AM37-3BH</strain>
    </source>
</reference>
<proteinExistence type="predicted"/>
<feature type="transmembrane region" description="Helical" evidence="5">
    <location>
        <begin position="6"/>
        <end position="39"/>
    </location>
</feature>
<dbReference type="InterPro" id="IPR006480">
    <property type="entry name" value="Phage_holin_4_1"/>
</dbReference>
<comment type="subcellular location">
    <subcellularLocation>
        <location evidence="1">Membrane</location>
        <topology evidence="1">Multi-pass membrane protein</topology>
    </subcellularLocation>
</comment>
<accession>A0A413YU72</accession>
<evidence type="ECO:0000313" key="6">
    <source>
        <dbReference type="EMBL" id="RHC12598.1"/>
    </source>
</evidence>
<evidence type="ECO:0000256" key="5">
    <source>
        <dbReference type="SAM" id="Phobius"/>
    </source>
</evidence>
<keyword evidence="4 5" id="KW-0472">Membrane</keyword>
<sequence length="151" mass="16628">MEKLKVIVTAVWSIILSALGILAIPVLLLVTCNLIDYFTGIAASKFRKQQIDSYKGIRGIAKKICMWLLVGVGVIVDRLLSYSAGVIGITLPFTFLVACVVAIWLICNEIISILENINDIGVTLPPFLQPIVKNLKSQVEQKTTIDNQEDK</sequence>
<keyword evidence="3 5" id="KW-1133">Transmembrane helix</keyword>
<protein>
    <submittedName>
        <fullName evidence="6">Holin</fullName>
    </submittedName>
</protein>
<dbReference type="Proteomes" id="UP000285844">
    <property type="component" value="Unassembled WGS sequence"/>
</dbReference>
<evidence type="ECO:0000256" key="2">
    <source>
        <dbReference type="ARBA" id="ARBA00022692"/>
    </source>
</evidence>